<keyword evidence="7" id="KW-1185">Reference proteome</keyword>
<evidence type="ECO:0000313" key="7">
    <source>
        <dbReference type="Proteomes" id="UP000694403"/>
    </source>
</evidence>
<dbReference type="GO" id="GO:0002764">
    <property type="term" value="P:immune response-regulating signaling pathway"/>
    <property type="evidence" value="ECO:0007669"/>
    <property type="project" value="TreeGrafter"/>
</dbReference>
<evidence type="ECO:0000256" key="3">
    <source>
        <dbReference type="ARBA" id="ARBA00023319"/>
    </source>
</evidence>
<keyword evidence="3" id="KW-0393">Immunoglobulin domain</keyword>
<keyword evidence="1" id="KW-0732">Signal</keyword>
<evidence type="ECO:0000256" key="4">
    <source>
        <dbReference type="SAM" id="MobiDB-lite"/>
    </source>
</evidence>
<protein>
    <recommendedName>
        <fullName evidence="5">Immunoglobulin domain-containing protein</fullName>
    </recommendedName>
</protein>
<feature type="region of interest" description="Disordered" evidence="4">
    <location>
        <begin position="227"/>
        <end position="248"/>
    </location>
</feature>
<reference evidence="6" key="2">
    <citation type="submission" date="2025-09" db="UniProtKB">
        <authorList>
            <consortium name="Ensembl"/>
        </authorList>
    </citation>
    <scope>IDENTIFICATION</scope>
</reference>
<dbReference type="InterPro" id="IPR050412">
    <property type="entry name" value="Ig-like_Receptors_ImmuneReg"/>
</dbReference>
<feature type="domain" description="Immunoglobulin" evidence="5">
    <location>
        <begin position="30"/>
        <end position="115"/>
    </location>
</feature>
<evidence type="ECO:0000313" key="6">
    <source>
        <dbReference type="Ensembl" id="ENSCSRP00000017113.1"/>
    </source>
</evidence>
<dbReference type="AlphaFoldDB" id="A0A8C3SMU8"/>
<keyword evidence="2" id="KW-1015">Disulfide bond</keyword>
<dbReference type="InterPro" id="IPR013783">
    <property type="entry name" value="Ig-like_fold"/>
</dbReference>
<reference evidence="6" key="1">
    <citation type="submission" date="2025-08" db="UniProtKB">
        <authorList>
            <consortium name="Ensembl"/>
        </authorList>
    </citation>
    <scope>IDENTIFICATION</scope>
</reference>
<sequence length="339" mass="36836">MASALTVLLGEYQRQPGPGREFLKPTIWVSPSRVVALGGSVTIRCEGRYRSMKFFLRKAGHPNPQVQTVPDGTVAEFPIPSVGREDGGSYTCDYHSIAEQNRWSYPSDPVEIIVGEPSYPKPNISLSPRSDVTIRCQGQRWDVRFFLHEAGDLNPQRHMDPAGAGAEFRIPTVGRQHGGSYSCSYRPRSEPFVSSLPSDPVQLVVAGEGPGSASPLPAHTWLNSPGVSAPLGRSEPGSALSASSGQIASNRATTAQGWGVLPPLRQTKPARQRGLWFYPTDTPVSQYPHQCHSLWGQMVMKTNAPVKEKGPPDPNGPSPQIQVNIQIGSYQQITLLPIL</sequence>
<organism evidence="6 7">
    <name type="scientific">Chelydra serpentina</name>
    <name type="common">Snapping turtle</name>
    <name type="synonym">Testudo serpentina</name>
    <dbReference type="NCBI Taxonomy" id="8475"/>
    <lineage>
        <taxon>Eukaryota</taxon>
        <taxon>Metazoa</taxon>
        <taxon>Chordata</taxon>
        <taxon>Craniata</taxon>
        <taxon>Vertebrata</taxon>
        <taxon>Euteleostomi</taxon>
        <taxon>Archelosauria</taxon>
        <taxon>Testudinata</taxon>
        <taxon>Testudines</taxon>
        <taxon>Cryptodira</taxon>
        <taxon>Durocryptodira</taxon>
        <taxon>Americhelydia</taxon>
        <taxon>Chelydroidea</taxon>
        <taxon>Chelydridae</taxon>
        <taxon>Chelydra</taxon>
    </lineage>
</organism>
<accession>A0A8C3SMU8</accession>
<evidence type="ECO:0000256" key="2">
    <source>
        <dbReference type="ARBA" id="ARBA00023157"/>
    </source>
</evidence>
<feature type="domain" description="Immunoglobulin" evidence="5">
    <location>
        <begin position="121"/>
        <end position="206"/>
    </location>
</feature>
<dbReference type="Ensembl" id="ENSCSRT00000017906.1">
    <property type="protein sequence ID" value="ENSCSRP00000017113.1"/>
    <property type="gene ID" value="ENSCSRG00000012999.1"/>
</dbReference>
<dbReference type="InterPro" id="IPR003599">
    <property type="entry name" value="Ig_sub"/>
</dbReference>
<dbReference type="PANTHER" id="PTHR11738:SF186">
    <property type="entry name" value="OSTEOCLAST-ASSOCIATED IMMUNOGLOBULIN-LIKE RECEPTOR"/>
    <property type="match status" value="1"/>
</dbReference>
<dbReference type="FunFam" id="2.60.40.10:FF:000049">
    <property type="entry name" value="Leukocyte immunoglobulin-like receptor subfamily B member 1"/>
    <property type="match status" value="2"/>
</dbReference>
<evidence type="ECO:0000259" key="5">
    <source>
        <dbReference type="SMART" id="SM00409"/>
    </source>
</evidence>
<dbReference type="Gene3D" id="2.60.40.10">
    <property type="entry name" value="Immunoglobulins"/>
    <property type="match status" value="2"/>
</dbReference>
<dbReference type="SUPFAM" id="SSF48726">
    <property type="entry name" value="Immunoglobulin"/>
    <property type="match status" value="2"/>
</dbReference>
<dbReference type="SMART" id="SM00409">
    <property type="entry name" value="IG"/>
    <property type="match status" value="2"/>
</dbReference>
<evidence type="ECO:0000256" key="1">
    <source>
        <dbReference type="ARBA" id="ARBA00022729"/>
    </source>
</evidence>
<dbReference type="Pfam" id="PF13895">
    <property type="entry name" value="Ig_2"/>
    <property type="match status" value="1"/>
</dbReference>
<name>A0A8C3SMU8_CHESE</name>
<proteinExistence type="predicted"/>
<dbReference type="PANTHER" id="PTHR11738">
    <property type="entry name" value="MHC CLASS I NK CELL RECEPTOR"/>
    <property type="match status" value="1"/>
</dbReference>
<dbReference type="Proteomes" id="UP000694403">
    <property type="component" value="Unplaced"/>
</dbReference>
<dbReference type="InterPro" id="IPR036179">
    <property type="entry name" value="Ig-like_dom_sf"/>
</dbReference>